<reference evidence="3" key="1">
    <citation type="submission" date="2017-09" db="EMBL/GenBank/DDBJ databases">
        <title>Depth-based differentiation of microbial function through sediment-hosted aquifers and enrichment of novel symbionts in the deep terrestrial subsurface.</title>
        <authorList>
            <person name="Probst A.J."/>
            <person name="Ladd B."/>
            <person name="Jarett J.K."/>
            <person name="Geller-Mcgrath D.E."/>
            <person name="Sieber C.M.K."/>
            <person name="Emerson J.B."/>
            <person name="Anantharaman K."/>
            <person name="Thomas B.C."/>
            <person name="Malmstrom R."/>
            <person name="Stieglmeier M."/>
            <person name="Klingl A."/>
            <person name="Woyke T."/>
            <person name="Ryan C.M."/>
            <person name="Banfield J.F."/>
        </authorList>
    </citation>
    <scope>NUCLEOTIDE SEQUENCE [LARGE SCALE GENOMIC DNA]</scope>
</reference>
<evidence type="ECO:0000256" key="1">
    <source>
        <dbReference type="SAM" id="Phobius"/>
    </source>
</evidence>
<feature type="non-terminal residue" evidence="2">
    <location>
        <position position="1"/>
    </location>
</feature>
<dbReference type="EMBL" id="PFWS01000062">
    <property type="protein sequence ID" value="PJA46345.1"/>
    <property type="molecule type" value="Genomic_DNA"/>
</dbReference>
<sequence>TEVLLQPEPVPPPIITEEDGGDKKTRLIFILVMSLVGFFMLSYSYWQNEVAPETSFVEWDSWDVKIDAQDYMGGCSRTPILVSEVVSKKFDPGLASWVIVISVENEGEGDGAGAEQMQTCICGVPFKEGGGRDFSKFVDCIPESW</sequence>
<accession>A0A2M7XEQ5</accession>
<keyword evidence="1" id="KW-0472">Membrane</keyword>
<dbReference type="Proteomes" id="UP000229749">
    <property type="component" value="Unassembled WGS sequence"/>
</dbReference>
<feature type="transmembrane region" description="Helical" evidence="1">
    <location>
        <begin position="27"/>
        <end position="46"/>
    </location>
</feature>
<evidence type="ECO:0000313" key="3">
    <source>
        <dbReference type="Proteomes" id="UP000229749"/>
    </source>
</evidence>
<evidence type="ECO:0000313" key="2">
    <source>
        <dbReference type="EMBL" id="PJA46345.1"/>
    </source>
</evidence>
<protein>
    <submittedName>
        <fullName evidence="2">Uncharacterized protein</fullName>
    </submittedName>
</protein>
<keyword evidence="1" id="KW-1133">Transmembrane helix</keyword>
<name>A0A2M7XEQ5_9BACT</name>
<comment type="caution">
    <text evidence="2">The sequence shown here is derived from an EMBL/GenBank/DDBJ whole genome shotgun (WGS) entry which is preliminary data.</text>
</comment>
<proteinExistence type="predicted"/>
<organism evidence="2 3">
    <name type="scientific">Candidatus Uhrbacteria bacterium CG_4_9_14_3_um_filter_36_7</name>
    <dbReference type="NCBI Taxonomy" id="1975033"/>
    <lineage>
        <taxon>Bacteria</taxon>
        <taxon>Candidatus Uhriibacteriota</taxon>
    </lineage>
</organism>
<keyword evidence="1" id="KW-0812">Transmembrane</keyword>
<gene>
    <name evidence="2" type="ORF">CO172_03905</name>
</gene>
<dbReference type="AlphaFoldDB" id="A0A2M7XEQ5"/>